<dbReference type="CDD" id="cd10028">
    <property type="entry name" value="UDG-F2_TDG_MUG"/>
    <property type="match status" value="1"/>
</dbReference>
<dbReference type="EMBL" id="JACCJC010000014">
    <property type="protein sequence ID" value="KAF6237561.1"/>
    <property type="molecule type" value="Genomic_DNA"/>
</dbReference>
<accession>A0A8H6FZE4</accession>
<reference evidence="6 7" key="1">
    <citation type="journal article" date="2020" name="Genomics">
        <title>Complete, high-quality genomes from long-read metagenomic sequencing of two wolf lichen thalli reveals enigmatic genome architecture.</title>
        <authorList>
            <person name="McKenzie S.K."/>
            <person name="Walston R.F."/>
            <person name="Allen J.L."/>
        </authorList>
    </citation>
    <scope>NUCLEOTIDE SEQUENCE [LARGE SCALE GENOMIC DNA]</scope>
    <source>
        <strain evidence="6">WasteWater2</strain>
    </source>
</reference>
<dbReference type="GO" id="GO:0004844">
    <property type="term" value="F:uracil DNA N-glycosylase activity"/>
    <property type="evidence" value="ECO:0007669"/>
    <property type="project" value="TreeGrafter"/>
</dbReference>
<sequence>MSDTHIDDRSDARLREAIERLPDKERAKGISFFEQHKNAQAVYDALDSSVSSSSSENITDTLLRMMRLREKAIEVEQNPTPSFKGALDQYTFAQTPSPNRRVTRWLSSIETSPTPAVTSTCKVPTPAMSSPTRKASSRATSLKRKATEPASASPSPSKKKKRPSSSYAPPSKYAYLTNHLTDSLAPNLICIFIGVNPGIRTATTGHAYSHPSNLFWKLAYSSGCTPRLCRPEEDQDLPRLYALGHTNIVSRPTKDAGELSKSEMDEGVAILEEKIRKWRPESVAIVGKSIWESVWRVRHKKKCGKDDFRYGWQDDSERMGIVGVEGEEGWPGARVFVTTTTSGLAAGMRPHEKEEVWRGLGEWVKRRRIEKGIPDEGGLKLEVVGDGEGMEAVKEEVEEAMET</sequence>
<comment type="caution">
    <text evidence="6">The sequence shown here is derived from an EMBL/GenBank/DDBJ whole genome shotgun (WGS) entry which is preliminary data.</text>
</comment>
<gene>
    <name evidence="6" type="ORF">HO173_004451</name>
</gene>
<protein>
    <recommendedName>
        <fullName evidence="5">Uracil-DNA glycosylase-like domain-containing protein</fullName>
    </recommendedName>
</protein>
<feature type="domain" description="Uracil-DNA glycosylase-like" evidence="5">
    <location>
        <begin position="185"/>
        <end position="360"/>
    </location>
</feature>
<dbReference type="InterPro" id="IPR036895">
    <property type="entry name" value="Uracil-DNA_glycosylase-like_sf"/>
</dbReference>
<dbReference type="Pfam" id="PF03167">
    <property type="entry name" value="UDG"/>
    <property type="match status" value="1"/>
</dbReference>
<dbReference type="AlphaFoldDB" id="A0A8H6FZE4"/>
<evidence type="ECO:0000256" key="4">
    <source>
        <dbReference type="SAM" id="MobiDB-lite"/>
    </source>
</evidence>
<feature type="region of interest" description="Disordered" evidence="4">
    <location>
        <begin position="112"/>
        <end position="168"/>
    </location>
</feature>
<dbReference type="OrthoDB" id="565731at2759"/>
<keyword evidence="2" id="KW-0378">Hydrolase</keyword>
<organism evidence="6 7">
    <name type="scientific">Letharia columbiana</name>
    <dbReference type="NCBI Taxonomy" id="112416"/>
    <lineage>
        <taxon>Eukaryota</taxon>
        <taxon>Fungi</taxon>
        <taxon>Dikarya</taxon>
        <taxon>Ascomycota</taxon>
        <taxon>Pezizomycotina</taxon>
        <taxon>Lecanoromycetes</taxon>
        <taxon>OSLEUM clade</taxon>
        <taxon>Lecanoromycetidae</taxon>
        <taxon>Lecanorales</taxon>
        <taxon>Lecanorineae</taxon>
        <taxon>Parmeliaceae</taxon>
        <taxon>Letharia</taxon>
    </lineage>
</organism>
<dbReference type="InterPro" id="IPR005122">
    <property type="entry name" value="Uracil-DNA_glycosylase-like"/>
</dbReference>
<dbReference type="Gene3D" id="3.40.470.10">
    <property type="entry name" value="Uracil-DNA glycosylase-like domain"/>
    <property type="match status" value="1"/>
</dbReference>
<evidence type="ECO:0000313" key="6">
    <source>
        <dbReference type="EMBL" id="KAF6237561.1"/>
    </source>
</evidence>
<dbReference type="GO" id="GO:0006285">
    <property type="term" value="P:base-excision repair, AP site formation"/>
    <property type="evidence" value="ECO:0007669"/>
    <property type="project" value="InterPro"/>
</dbReference>
<evidence type="ECO:0000256" key="2">
    <source>
        <dbReference type="ARBA" id="ARBA00022801"/>
    </source>
</evidence>
<dbReference type="PANTHER" id="PTHR12159">
    <property type="entry name" value="G/T AND G/U MISMATCH-SPECIFIC DNA GLYCOSYLASE"/>
    <property type="match status" value="1"/>
</dbReference>
<keyword evidence="3" id="KW-0234">DNA repair</keyword>
<dbReference type="Proteomes" id="UP000578531">
    <property type="component" value="Unassembled WGS sequence"/>
</dbReference>
<evidence type="ECO:0000256" key="3">
    <source>
        <dbReference type="ARBA" id="ARBA00023204"/>
    </source>
</evidence>
<dbReference type="GO" id="GO:0008263">
    <property type="term" value="F:pyrimidine-specific mismatch base pair DNA N-glycosylase activity"/>
    <property type="evidence" value="ECO:0007669"/>
    <property type="project" value="TreeGrafter"/>
</dbReference>
<proteinExistence type="predicted"/>
<feature type="compositionally biased region" description="Polar residues" evidence="4">
    <location>
        <begin position="112"/>
        <end position="140"/>
    </location>
</feature>
<keyword evidence="1" id="KW-0227">DNA damage</keyword>
<dbReference type="InterPro" id="IPR015637">
    <property type="entry name" value="MUG/TDG"/>
</dbReference>
<dbReference type="SUPFAM" id="SSF52141">
    <property type="entry name" value="Uracil-DNA glycosylase-like"/>
    <property type="match status" value="1"/>
</dbReference>
<dbReference type="PANTHER" id="PTHR12159:SF9">
    <property type="entry name" value="G_T MISMATCH-SPECIFIC THYMINE DNA GLYCOSYLASE"/>
    <property type="match status" value="1"/>
</dbReference>
<evidence type="ECO:0000256" key="1">
    <source>
        <dbReference type="ARBA" id="ARBA00022763"/>
    </source>
</evidence>
<name>A0A8H6FZE4_9LECA</name>
<evidence type="ECO:0000259" key="5">
    <source>
        <dbReference type="Pfam" id="PF03167"/>
    </source>
</evidence>
<dbReference type="FunFam" id="3.40.470.10:FF:000010">
    <property type="entry name" value="G/U mismatch-specific DNA glycosylase"/>
    <property type="match status" value="1"/>
</dbReference>
<evidence type="ECO:0000313" key="7">
    <source>
        <dbReference type="Proteomes" id="UP000578531"/>
    </source>
</evidence>
<keyword evidence="7" id="KW-1185">Reference proteome</keyword>
<dbReference type="RefSeq" id="XP_037166885.1">
    <property type="nucleotide sequence ID" value="XM_037306375.1"/>
</dbReference>
<dbReference type="GeneID" id="59286116"/>